<evidence type="ECO:0008006" key="7">
    <source>
        <dbReference type="Google" id="ProtNLM"/>
    </source>
</evidence>
<feature type="region of interest" description="Disordered" evidence="1">
    <location>
        <begin position="586"/>
        <end position="638"/>
    </location>
</feature>
<feature type="compositionally biased region" description="Basic and acidic residues" evidence="1">
    <location>
        <begin position="624"/>
        <end position="638"/>
    </location>
</feature>
<evidence type="ECO:0000313" key="6">
    <source>
        <dbReference type="Proteomes" id="UP000182987"/>
    </source>
</evidence>
<accession>A0A1L3EQI1</accession>
<evidence type="ECO:0000259" key="4">
    <source>
        <dbReference type="Pfam" id="PF20410"/>
    </source>
</evidence>
<dbReference type="Gene3D" id="1.10.101.10">
    <property type="entry name" value="PGBD-like superfamily/PGBD"/>
    <property type="match status" value="1"/>
</dbReference>
<dbReference type="AlphaFoldDB" id="A0A1L3EQI1"/>
<feature type="domain" description="X-Tfes XVIPCD" evidence="4">
    <location>
        <begin position="350"/>
        <end position="454"/>
    </location>
</feature>
<dbReference type="STRING" id="1440763.BJI69_05005"/>
<evidence type="ECO:0000256" key="1">
    <source>
        <dbReference type="SAM" id="MobiDB-lite"/>
    </source>
</evidence>
<keyword evidence="6" id="KW-1185">Reference proteome</keyword>
<evidence type="ECO:0000259" key="2">
    <source>
        <dbReference type="Pfam" id="PF01471"/>
    </source>
</evidence>
<name>A0A1L3EQI1_9GAMM</name>
<dbReference type="InterPro" id="IPR018712">
    <property type="entry name" value="Tle1-like_cat"/>
</dbReference>
<dbReference type="SUPFAM" id="SSF47090">
    <property type="entry name" value="PGBD-like"/>
    <property type="match status" value="1"/>
</dbReference>
<dbReference type="Pfam" id="PF20410">
    <property type="entry name" value="X-Tfes_XVIPCD"/>
    <property type="match status" value="1"/>
</dbReference>
<protein>
    <recommendedName>
        <fullName evidence="7">Peptidoglycan binding-like domain-containing protein</fullName>
    </recommendedName>
</protein>
<feature type="compositionally biased region" description="Polar residues" evidence="1">
    <location>
        <begin position="586"/>
        <end position="598"/>
    </location>
</feature>
<dbReference type="Proteomes" id="UP000182987">
    <property type="component" value="Chromosome"/>
</dbReference>
<evidence type="ECO:0000313" key="5">
    <source>
        <dbReference type="EMBL" id="APG03333.1"/>
    </source>
</evidence>
<dbReference type="Pfam" id="PF01471">
    <property type="entry name" value="PG_binding_1"/>
    <property type="match status" value="1"/>
</dbReference>
<proteinExistence type="predicted"/>
<reference evidence="6" key="1">
    <citation type="submission" date="2016-09" db="EMBL/GenBank/DDBJ databases">
        <authorList>
            <person name="Lysoe E."/>
        </authorList>
    </citation>
    <scope>NUCLEOTIDE SEQUENCE [LARGE SCALE GENOMIC DNA]</scope>
    <source>
        <strain evidence="6">LJ96T</strain>
    </source>
</reference>
<sequence length="741" mass="82080">MFTSLDPHSRFFIANFDGTGNDLWKDPEHATNIGNLHLQLSETSRHEPRVWSNYIEGAGTQDGLIARTIDGVTGGSYDERIERMYFDFIRKAKEWIDADPNVDIRLLATGFSRGAEQAAGFLRLVHERGIQNPLGREVIHHTLGPDTYEWHLPPLRAPGKTLMTEFLLDPVGTGEPNNHDRQPTSAMTSGVQFTAEDERRNAFPSTQIIPPGRSADGRFVGITLPGAHSDIGGSYHQNGLSVLAFNMVADYVNALGGGETLVHRMLVPTDQGMFVIHHSEDHLPIYSTSEFRREGQRDIMGSQASPPHCDKREVIRCAPPDAFDTRLEWQVGPRYPVGVHGPDAIRELSDPTHPDHGMYRSASVQVMELHARSGIDLNRGQVDQLTAVLVIEAKRSDMTAIEDVQFGKDFRPDRPTLRAFEAFGDDIDYPKSRTASIEALKALDVPLEASHQQLHMLNMEKEAIVSRDEMAPLSPVKSAVLESSTSVPLREDPVIAPSRSDTFEKTDGDTIRELQRNLNTLGIRDMAGEPLATHGVYDVSTQTAVARFQSSHAMPVTGQVDDATRNRIHGQAFIAELQQPVQVRMSTEVPASQVQPSSPMAAYESPTGASLSRAAAPPMLAHQSRSDPRNPNSKDHSLYNELQRRLPDSSEERLMQFTASCHRHRINASNLGGVHMDYDSMKLTIDTHGLMATPAVVDMSGPPPESEQSLRQIQQFDQQMDQVAQQSQERNAQMGHQGPVM</sequence>
<evidence type="ECO:0000259" key="3">
    <source>
        <dbReference type="Pfam" id="PF09994"/>
    </source>
</evidence>
<dbReference type="PANTHER" id="PTHR33840">
    <property type="match status" value="1"/>
</dbReference>
<feature type="domain" description="Peptidoglycan binding-like" evidence="2">
    <location>
        <begin position="508"/>
        <end position="567"/>
    </location>
</feature>
<feature type="domain" description="T6SS Phospholipase effector Tle1-like catalytic" evidence="3">
    <location>
        <begin position="12"/>
        <end position="136"/>
    </location>
</feature>
<organism evidence="5 6">
    <name type="scientific">Luteibacter rhizovicinus DSM 16549</name>
    <dbReference type="NCBI Taxonomy" id="1440763"/>
    <lineage>
        <taxon>Bacteria</taxon>
        <taxon>Pseudomonadati</taxon>
        <taxon>Pseudomonadota</taxon>
        <taxon>Gammaproteobacteria</taxon>
        <taxon>Lysobacterales</taxon>
        <taxon>Rhodanobacteraceae</taxon>
        <taxon>Luteibacter</taxon>
    </lineage>
</organism>
<dbReference type="InterPro" id="IPR002477">
    <property type="entry name" value="Peptidoglycan-bd-like"/>
</dbReference>
<dbReference type="PANTHER" id="PTHR33840:SF1">
    <property type="entry name" value="TLE1 PHOSPHOLIPASE DOMAIN-CONTAINING PROTEIN"/>
    <property type="match status" value="1"/>
</dbReference>
<dbReference type="InterPro" id="IPR036366">
    <property type="entry name" value="PGBDSf"/>
</dbReference>
<dbReference type="KEGG" id="lrz:BJI69_05005"/>
<dbReference type="Pfam" id="PF09994">
    <property type="entry name" value="T6SS_Tle1-like_cat"/>
    <property type="match status" value="1"/>
</dbReference>
<dbReference type="EMBL" id="CP017480">
    <property type="protein sequence ID" value="APG03333.1"/>
    <property type="molecule type" value="Genomic_DNA"/>
</dbReference>
<gene>
    <name evidence="5" type="ORF">BJI69_05005</name>
</gene>
<dbReference type="InterPro" id="IPR046519">
    <property type="entry name" value="X-Tfes_XVIPCD"/>
</dbReference>
<dbReference type="InterPro" id="IPR036365">
    <property type="entry name" value="PGBD-like_sf"/>
</dbReference>